<gene>
    <name evidence="1" type="ORF">G4L39_01610</name>
</gene>
<dbReference type="EMBL" id="JAAKYA010000010">
    <property type="protein sequence ID" value="NGO38095.1"/>
    <property type="molecule type" value="Genomic_DNA"/>
</dbReference>
<evidence type="ECO:0000313" key="1">
    <source>
        <dbReference type="EMBL" id="NGO38095.1"/>
    </source>
</evidence>
<dbReference type="RefSeq" id="WP_165105404.1">
    <property type="nucleotide sequence ID" value="NZ_JAAKYA010000010.1"/>
</dbReference>
<evidence type="ECO:0000313" key="2">
    <source>
        <dbReference type="Proteomes" id="UP000477311"/>
    </source>
</evidence>
<proteinExistence type="predicted"/>
<dbReference type="Proteomes" id="UP000477311">
    <property type="component" value="Unassembled WGS sequence"/>
</dbReference>
<reference evidence="1 2" key="1">
    <citation type="submission" date="2020-02" db="EMBL/GenBank/DDBJ databases">
        <title>Draft genome sequence of Limisphaera ngatamarikiensis NGM72.4T, a thermophilic Verrucomicrobia grouped in subdivision 3.</title>
        <authorList>
            <person name="Carere C.R."/>
            <person name="Steen J."/>
            <person name="Hugenholtz P."/>
            <person name="Stott M.B."/>
        </authorList>
    </citation>
    <scope>NUCLEOTIDE SEQUENCE [LARGE SCALE GENOMIC DNA]</scope>
    <source>
        <strain evidence="1 2">NGM72.4</strain>
    </source>
</reference>
<protein>
    <submittedName>
        <fullName evidence="1">Uncharacterized protein</fullName>
    </submittedName>
</protein>
<comment type="caution">
    <text evidence="1">The sequence shown here is derived from an EMBL/GenBank/DDBJ whole genome shotgun (WGS) entry which is preliminary data.</text>
</comment>
<organism evidence="1 2">
    <name type="scientific">Limisphaera ngatamarikiensis</name>
    <dbReference type="NCBI Taxonomy" id="1324935"/>
    <lineage>
        <taxon>Bacteria</taxon>
        <taxon>Pseudomonadati</taxon>
        <taxon>Verrucomicrobiota</taxon>
        <taxon>Verrucomicrobiia</taxon>
        <taxon>Limisphaerales</taxon>
        <taxon>Limisphaeraceae</taxon>
        <taxon>Limisphaera</taxon>
    </lineage>
</organism>
<keyword evidence="2" id="KW-1185">Reference proteome</keyword>
<dbReference type="AlphaFoldDB" id="A0A6M1RMZ1"/>
<name>A0A6M1RMZ1_9BACT</name>
<accession>A0A6M1RMZ1</accession>
<sequence length="83" mass="9423">MVLPQQPVTLTPEQVAELNRKLSTMRHDINNYLSLMMAAVEMIRLRPEDAARRLATLADQPARISRAMAEFSAEFEKALGIQR</sequence>